<organism evidence="1 2">
    <name type="scientific">Holotrichia oblita</name>
    <name type="common">Chafer beetle</name>
    <dbReference type="NCBI Taxonomy" id="644536"/>
    <lineage>
        <taxon>Eukaryota</taxon>
        <taxon>Metazoa</taxon>
        <taxon>Ecdysozoa</taxon>
        <taxon>Arthropoda</taxon>
        <taxon>Hexapoda</taxon>
        <taxon>Insecta</taxon>
        <taxon>Pterygota</taxon>
        <taxon>Neoptera</taxon>
        <taxon>Endopterygota</taxon>
        <taxon>Coleoptera</taxon>
        <taxon>Polyphaga</taxon>
        <taxon>Scarabaeiformia</taxon>
        <taxon>Scarabaeidae</taxon>
        <taxon>Melolonthinae</taxon>
        <taxon>Holotrichia</taxon>
    </lineage>
</organism>
<evidence type="ECO:0000313" key="2">
    <source>
        <dbReference type="Proteomes" id="UP001056778"/>
    </source>
</evidence>
<accession>A0ACB9SQC7</accession>
<protein>
    <submittedName>
        <fullName evidence="1">Fatty acid binding protein</fullName>
    </submittedName>
</protein>
<dbReference type="EMBL" id="CM043021">
    <property type="protein sequence ID" value="KAI4457513.1"/>
    <property type="molecule type" value="Genomic_DNA"/>
</dbReference>
<name>A0ACB9SQC7_HOLOL</name>
<keyword evidence="2" id="KW-1185">Reference proteome</keyword>
<evidence type="ECO:0000313" key="1">
    <source>
        <dbReference type="EMBL" id="KAI4457513.1"/>
    </source>
</evidence>
<comment type="caution">
    <text evidence="1">The sequence shown here is derived from an EMBL/GenBank/DDBJ whole genome shotgun (WGS) entry which is preliminary data.</text>
</comment>
<sequence>MSLIPGKYKLENNENFVAFLKSLGVPEDNATFADKLRPTVEVKVDGDKIEIISDSGVKNTHQVYIIGKECDDPLPTEHIAKSVAKIEGNKILVQTKCAELNIDGERTYEFTSGGFVLTYHNQSGDSKRIFKRV</sequence>
<dbReference type="Proteomes" id="UP001056778">
    <property type="component" value="Chromosome 7"/>
</dbReference>
<reference evidence="1" key="1">
    <citation type="submission" date="2022-04" db="EMBL/GenBank/DDBJ databases">
        <title>Chromosome-scale genome assembly of Holotrichia oblita Faldermann.</title>
        <authorList>
            <person name="Rongchong L."/>
        </authorList>
    </citation>
    <scope>NUCLEOTIDE SEQUENCE</scope>
    <source>
        <strain evidence="1">81SQS9</strain>
    </source>
</reference>
<gene>
    <name evidence="1" type="ORF">MML48_7g00016220</name>
</gene>
<proteinExistence type="predicted"/>